<dbReference type="PANTHER" id="PTHR31075">
    <property type="entry name" value="CENTROSOMAL PROTEIN OF 85 KDA"/>
    <property type="match status" value="1"/>
</dbReference>
<organism evidence="2 3">
    <name type="scientific">Galeopterus variegatus</name>
    <name type="common">Malayan flying lemur</name>
    <name type="synonym">Cynocephalus variegatus</name>
    <dbReference type="NCBI Taxonomy" id="482537"/>
    <lineage>
        <taxon>Eukaryota</taxon>
        <taxon>Metazoa</taxon>
        <taxon>Chordata</taxon>
        <taxon>Craniata</taxon>
        <taxon>Vertebrata</taxon>
        <taxon>Euteleostomi</taxon>
        <taxon>Mammalia</taxon>
        <taxon>Eutheria</taxon>
        <taxon>Euarchontoglires</taxon>
        <taxon>Dermoptera</taxon>
        <taxon>Cynocephalidae</taxon>
        <taxon>Galeopterus</taxon>
    </lineage>
</organism>
<proteinExistence type="predicted"/>
<dbReference type="RefSeq" id="XP_008584343.1">
    <property type="nucleotide sequence ID" value="XM_008586121.1"/>
</dbReference>
<evidence type="ECO:0000313" key="3">
    <source>
        <dbReference type="RefSeq" id="XP_008584343.1"/>
    </source>
</evidence>
<feature type="region of interest" description="Disordered" evidence="1">
    <location>
        <begin position="54"/>
        <end position="93"/>
    </location>
</feature>
<reference evidence="3" key="1">
    <citation type="submission" date="2025-08" db="UniProtKB">
        <authorList>
            <consortium name="RefSeq"/>
        </authorList>
    </citation>
    <scope>IDENTIFICATION</scope>
</reference>
<evidence type="ECO:0000256" key="1">
    <source>
        <dbReference type="SAM" id="MobiDB-lite"/>
    </source>
</evidence>
<gene>
    <name evidence="3" type="primary">LOC103601689</name>
</gene>
<dbReference type="InterPro" id="IPR040210">
    <property type="entry name" value="Cep85/Cep85L"/>
</dbReference>
<feature type="region of interest" description="Disordered" evidence="1">
    <location>
        <begin position="156"/>
        <end position="188"/>
    </location>
</feature>
<feature type="compositionally biased region" description="Basic and acidic residues" evidence="1">
    <location>
        <begin position="82"/>
        <end position="93"/>
    </location>
</feature>
<feature type="region of interest" description="Disordered" evidence="1">
    <location>
        <begin position="106"/>
        <end position="127"/>
    </location>
</feature>
<keyword evidence="2" id="KW-1185">Reference proteome</keyword>
<feature type="compositionally biased region" description="Basic and acidic residues" evidence="1">
    <location>
        <begin position="55"/>
        <end position="74"/>
    </location>
</feature>
<evidence type="ECO:0000313" key="2">
    <source>
        <dbReference type="Proteomes" id="UP000694923"/>
    </source>
</evidence>
<dbReference type="PANTHER" id="PTHR31075:SF3">
    <property type="entry name" value="CENTROSOMAL PROTEIN OF 85 KDA"/>
    <property type="match status" value="1"/>
</dbReference>
<dbReference type="GeneID" id="103601689"/>
<accession>A0ABM0RUQ2</accession>
<name>A0ABM0RUQ2_GALVR</name>
<sequence length="343" mass="39854">MRLQELQRENTFLRAQFAQKTEALSKEKIELQKKLSASEVEVQLIRESLKVALQKHSEEGKKQEERVKGRDKHINNLKKKCQKESEQNREKQQRIETLERYLADLPTLEDHQKQSQQLKDSEMKSTELQERVTELERLLEETQATCREKEVQLESLRQREAESVSTRHSLQDKQSVEEASGSKAEMESWQKECDSLRKIVEKQQQKVDQLRSQVQLSVQNQDLIEKNLTLQEHLRQAQPGSPSSPDTAQLALELHQELASCLQDLQAVCSIVTQRAQGHDPNLSLLLGIHSAQHPDTQLDLQKPDVIRRKLEEVQQLRRDIEDLRTTMSDRYAQDMGENCVTQ</sequence>
<dbReference type="Proteomes" id="UP000694923">
    <property type="component" value="Unplaced"/>
</dbReference>
<protein>
    <submittedName>
        <fullName evidence="3">Centrosomal protein of 85 kDa isoform X2</fullName>
    </submittedName>
</protein>